<dbReference type="Proteomes" id="UP001498398">
    <property type="component" value="Unassembled WGS sequence"/>
</dbReference>
<dbReference type="InterPro" id="IPR007740">
    <property type="entry name" value="Ribosomal_mL49"/>
</dbReference>
<keyword evidence="8" id="KW-1185">Reference proteome</keyword>
<comment type="subcellular location">
    <subcellularLocation>
        <location evidence="1">Mitochondrion</location>
    </subcellularLocation>
</comment>
<protein>
    <recommendedName>
        <fullName evidence="6">Large ribosomal subunit protein mL49</fullName>
    </recommendedName>
</protein>
<evidence type="ECO:0000256" key="4">
    <source>
        <dbReference type="ARBA" id="ARBA00023128"/>
    </source>
</evidence>
<dbReference type="EMBL" id="JBANRG010000069">
    <property type="protein sequence ID" value="KAK7440190.1"/>
    <property type="molecule type" value="Genomic_DNA"/>
</dbReference>
<evidence type="ECO:0000256" key="2">
    <source>
        <dbReference type="ARBA" id="ARBA00005677"/>
    </source>
</evidence>
<evidence type="ECO:0000256" key="5">
    <source>
        <dbReference type="ARBA" id="ARBA00023274"/>
    </source>
</evidence>
<gene>
    <name evidence="7" type="ORF">VKT23_017133</name>
</gene>
<dbReference type="PANTHER" id="PTHR13477:SF0">
    <property type="entry name" value="LARGE RIBOSOMAL SUBUNIT PROTEIN ML49"/>
    <property type="match status" value="1"/>
</dbReference>
<dbReference type="Pfam" id="PF05046">
    <property type="entry name" value="Img2"/>
    <property type="match status" value="1"/>
</dbReference>
<evidence type="ECO:0000313" key="8">
    <source>
        <dbReference type="Proteomes" id="UP001498398"/>
    </source>
</evidence>
<evidence type="ECO:0000256" key="6">
    <source>
        <dbReference type="ARBA" id="ARBA00035191"/>
    </source>
</evidence>
<organism evidence="7 8">
    <name type="scientific">Marasmiellus scandens</name>
    <dbReference type="NCBI Taxonomy" id="2682957"/>
    <lineage>
        <taxon>Eukaryota</taxon>
        <taxon>Fungi</taxon>
        <taxon>Dikarya</taxon>
        <taxon>Basidiomycota</taxon>
        <taxon>Agaricomycotina</taxon>
        <taxon>Agaricomycetes</taxon>
        <taxon>Agaricomycetidae</taxon>
        <taxon>Agaricales</taxon>
        <taxon>Marasmiineae</taxon>
        <taxon>Omphalotaceae</taxon>
        <taxon>Marasmiellus</taxon>
    </lineage>
</organism>
<evidence type="ECO:0000256" key="1">
    <source>
        <dbReference type="ARBA" id="ARBA00004173"/>
    </source>
</evidence>
<reference evidence="7 8" key="1">
    <citation type="submission" date="2024-01" db="EMBL/GenBank/DDBJ databases">
        <title>A draft genome for the cacao thread blight pathogen Marasmiellus scandens.</title>
        <authorList>
            <person name="Baruah I.K."/>
            <person name="Leung J."/>
            <person name="Bukari Y."/>
            <person name="Amoako-Attah I."/>
            <person name="Meinhardt L.W."/>
            <person name="Bailey B.A."/>
            <person name="Cohen S.P."/>
        </authorList>
    </citation>
    <scope>NUCLEOTIDE SEQUENCE [LARGE SCALE GENOMIC DNA]</scope>
    <source>
        <strain evidence="7 8">GH-19</strain>
    </source>
</reference>
<sequence length="124" mass="13834">MVLVRDVNCGFLICTAPISMFSSLVRTASAPLRTSYPYFVPRNSNGSLPVYTDIRNAGTRYLVLLRNIDGDANALAKDLSQSLFKSDSPETSKLKINVVRSKHLVISGGRWKNDVLEWLLRKGF</sequence>
<accession>A0ABR1IUW0</accession>
<comment type="caution">
    <text evidence="7">The sequence shown here is derived from an EMBL/GenBank/DDBJ whole genome shotgun (WGS) entry which is preliminary data.</text>
</comment>
<dbReference type="Gene3D" id="3.30.780.10">
    <property type="entry name" value="SUI1-like domain"/>
    <property type="match status" value="1"/>
</dbReference>
<evidence type="ECO:0000313" key="7">
    <source>
        <dbReference type="EMBL" id="KAK7440190.1"/>
    </source>
</evidence>
<evidence type="ECO:0000256" key="3">
    <source>
        <dbReference type="ARBA" id="ARBA00022980"/>
    </source>
</evidence>
<keyword evidence="3" id="KW-0689">Ribosomal protein</keyword>
<name>A0ABR1IUW0_9AGAR</name>
<proteinExistence type="inferred from homology"/>
<keyword evidence="5" id="KW-0687">Ribonucleoprotein</keyword>
<comment type="similarity">
    <text evidence="2">Belongs to the mitochondrion-specific ribosomal protein mL49 family.</text>
</comment>
<dbReference type="PANTHER" id="PTHR13477">
    <property type="entry name" value="MITOCHONDRIAL 39S RIBOSOMAL PROTEIN L49"/>
    <property type="match status" value="1"/>
</dbReference>
<keyword evidence="4" id="KW-0496">Mitochondrion</keyword>